<organism evidence="2">
    <name type="scientific">Oryza meridionalis</name>
    <dbReference type="NCBI Taxonomy" id="40149"/>
    <lineage>
        <taxon>Eukaryota</taxon>
        <taxon>Viridiplantae</taxon>
        <taxon>Streptophyta</taxon>
        <taxon>Embryophyta</taxon>
        <taxon>Tracheophyta</taxon>
        <taxon>Spermatophyta</taxon>
        <taxon>Magnoliopsida</taxon>
        <taxon>Liliopsida</taxon>
        <taxon>Poales</taxon>
        <taxon>Poaceae</taxon>
        <taxon>BOP clade</taxon>
        <taxon>Oryzoideae</taxon>
        <taxon>Oryzeae</taxon>
        <taxon>Oryzinae</taxon>
        <taxon>Oryza</taxon>
    </lineage>
</organism>
<reference evidence="2" key="2">
    <citation type="submission" date="2018-05" db="EMBL/GenBank/DDBJ databases">
        <title>OmerRS3 (Oryza meridionalis Reference Sequence Version 3).</title>
        <authorList>
            <person name="Zhang J."/>
            <person name="Kudrna D."/>
            <person name="Lee S."/>
            <person name="Talag J."/>
            <person name="Welchert J."/>
            <person name="Wing R.A."/>
        </authorList>
    </citation>
    <scope>NUCLEOTIDE SEQUENCE [LARGE SCALE GENOMIC DNA]</scope>
    <source>
        <strain evidence="2">cv. OR44</strain>
    </source>
</reference>
<reference evidence="2" key="1">
    <citation type="submission" date="2015-04" db="UniProtKB">
        <authorList>
            <consortium name="EnsemblPlants"/>
        </authorList>
    </citation>
    <scope>IDENTIFICATION</scope>
</reference>
<dbReference type="Gramene" id="OMERI09G00460.1">
    <property type="protein sequence ID" value="OMERI09G00460.1"/>
    <property type="gene ID" value="OMERI09G00460"/>
</dbReference>
<evidence type="ECO:0000313" key="2">
    <source>
        <dbReference type="EnsemblPlants" id="OMERI09G00460.1"/>
    </source>
</evidence>
<dbReference type="EnsemblPlants" id="OMERI09G00460.1">
    <property type="protein sequence ID" value="OMERI09G00460.1"/>
    <property type="gene ID" value="OMERI09G00460"/>
</dbReference>
<evidence type="ECO:0000313" key="3">
    <source>
        <dbReference type="Proteomes" id="UP000008021"/>
    </source>
</evidence>
<dbReference type="AlphaFoldDB" id="A0A0E0EPE4"/>
<dbReference type="Proteomes" id="UP000008021">
    <property type="component" value="Chromosome 9"/>
</dbReference>
<feature type="region of interest" description="Disordered" evidence="1">
    <location>
        <begin position="34"/>
        <end position="112"/>
    </location>
</feature>
<name>A0A0E0EPE4_9ORYZ</name>
<evidence type="ECO:0000256" key="1">
    <source>
        <dbReference type="SAM" id="MobiDB-lite"/>
    </source>
</evidence>
<feature type="compositionally biased region" description="Gly residues" evidence="1">
    <location>
        <begin position="95"/>
        <end position="107"/>
    </location>
</feature>
<keyword evidence="3" id="KW-1185">Reference proteome</keyword>
<proteinExistence type="predicted"/>
<protein>
    <submittedName>
        <fullName evidence="2">Uncharacterized protein</fullName>
    </submittedName>
</protein>
<dbReference type="HOGENOM" id="CLU_1083301_0_0_1"/>
<sequence length="257" mass="27102">MCAGKRDLSPTASPTRRLCVLEKETSLFPRLAHAQVTRGANPTSAAAPLPLPLPRRRSSPPAKPAGELGWRRRGLLRGGVPSQARGRRRSPASGSDGGEASGLGDGRSGAAVAGSGQPLRFSAGVLAAVLWGQRVRRRQGRWRLVREWQRSPACAWVMASARMAARRPALTRRHSGACQLRRSARRVWPCRGCSAGGTGGVAPHPPRHGVTPPASTAATTTLSSLGSFLKQKGVSSDASPYPTLVSLPRFLSGYSVA</sequence>
<accession>A0A0E0EPE4</accession>